<evidence type="ECO:0000256" key="1">
    <source>
        <dbReference type="ARBA" id="ARBA00022676"/>
    </source>
</evidence>
<dbReference type="Gene3D" id="3.40.50.2000">
    <property type="entry name" value="Glycogen Phosphorylase B"/>
    <property type="match status" value="2"/>
</dbReference>
<keyword evidence="1" id="KW-0328">Glycosyltransferase</keyword>
<dbReference type="InterPro" id="IPR002213">
    <property type="entry name" value="UDP_glucos_trans"/>
</dbReference>
<dbReference type="GO" id="GO:0008194">
    <property type="term" value="F:UDP-glycosyltransferase activity"/>
    <property type="evidence" value="ECO:0007669"/>
    <property type="project" value="InterPro"/>
</dbReference>
<dbReference type="OrthoDB" id="5835829at2759"/>
<dbReference type="PANTHER" id="PTHR48043">
    <property type="entry name" value="EG:EG0003.4 PROTEIN-RELATED"/>
    <property type="match status" value="1"/>
</dbReference>
<evidence type="ECO:0000313" key="4">
    <source>
        <dbReference type="EMBL" id="KAF7552774.1"/>
    </source>
</evidence>
<dbReference type="CDD" id="cd03784">
    <property type="entry name" value="GT1_Gtf-like"/>
    <property type="match status" value="1"/>
</dbReference>
<dbReference type="Pfam" id="PF00201">
    <property type="entry name" value="UDPGT"/>
    <property type="match status" value="1"/>
</dbReference>
<dbReference type="EMBL" id="JAANBB010000055">
    <property type="protein sequence ID" value="KAF7552774.1"/>
    <property type="molecule type" value="Genomic_DNA"/>
</dbReference>
<sequence length="544" mass="61040">MTLPAVGSEPVHPARTILAVITVGRSTSGAAIIEICRVLHQRGHTIHLACLEGQQSILGAHSFISKVTAVGRSVSPDEDAQIRKLRSESDFETAKGRANQMVAFRIMMSWWPETFENLKELCTRERPDFIFSEALADASVDVAELLNIPLAVRYPQLPSIPQSYIPGMAGFALKHLTSEHASLWDRMQEELHRVKMLFAARHFAIERRRLNLAAGIKPRMPSPKPNYLIFVNHFFGLEVPRHLPPLVHPVGPVLAEEYKQIPEGGRVAEFLKTHHRVMLIAFGTHVVTPSWRIYRLIQGVNAAIKEGLLDGVIWGLKSRDDLDGSIKPPFPTGQEDILDAFLDYEHILSNGDPNWLVEPWVEQRAILEHPSTGLFLTHCGTGSCMESAYHGVSVLAMPFFGDQPANGKRLVTAGVAVELHKDRFTARSTLAAVASIMRDDAALFARNTLRLRRIAHVNSQRKELAARLIEEVMYDHELRFEDVSTEATPKQGDGSASSGMPGKEIRPMHLQTCDMRMGWWKRTNWDMWLLFPAFLPFLLSKSLF</sequence>
<dbReference type="InterPro" id="IPR050271">
    <property type="entry name" value="UDP-glycosyltransferase"/>
</dbReference>
<keyword evidence="2" id="KW-0808">Transferase</keyword>
<protein>
    <submittedName>
        <fullName evidence="4">Uncharacterized protein</fullName>
    </submittedName>
</protein>
<keyword evidence="5" id="KW-1185">Reference proteome</keyword>
<gene>
    <name evidence="4" type="ORF">G7Z17_g4079</name>
</gene>
<dbReference type="Proteomes" id="UP000722485">
    <property type="component" value="Unassembled WGS sequence"/>
</dbReference>
<proteinExistence type="predicted"/>
<dbReference type="PANTHER" id="PTHR48043:SF145">
    <property type="entry name" value="FI06409P-RELATED"/>
    <property type="match status" value="1"/>
</dbReference>
<accession>A0A9P5HJS3</accession>
<reference evidence="4" key="1">
    <citation type="submission" date="2020-03" db="EMBL/GenBank/DDBJ databases">
        <title>Draft Genome Sequence of Cylindrodendrum hubeiense.</title>
        <authorList>
            <person name="Buettner E."/>
            <person name="Kellner H."/>
        </authorList>
    </citation>
    <scope>NUCLEOTIDE SEQUENCE</scope>
    <source>
        <strain evidence="4">IHI 201604</strain>
    </source>
</reference>
<evidence type="ECO:0000313" key="5">
    <source>
        <dbReference type="Proteomes" id="UP000722485"/>
    </source>
</evidence>
<evidence type="ECO:0000256" key="2">
    <source>
        <dbReference type="ARBA" id="ARBA00022679"/>
    </source>
</evidence>
<feature type="region of interest" description="Disordered" evidence="3">
    <location>
        <begin position="484"/>
        <end position="505"/>
    </location>
</feature>
<dbReference type="SUPFAM" id="SSF53756">
    <property type="entry name" value="UDP-Glycosyltransferase/glycogen phosphorylase"/>
    <property type="match status" value="1"/>
</dbReference>
<name>A0A9P5HJS3_9HYPO</name>
<evidence type="ECO:0000256" key="3">
    <source>
        <dbReference type="SAM" id="MobiDB-lite"/>
    </source>
</evidence>
<organism evidence="4 5">
    <name type="scientific">Cylindrodendrum hubeiense</name>
    <dbReference type="NCBI Taxonomy" id="595255"/>
    <lineage>
        <taxon>Eukaryota</taxon>
        <taxon>Fungi</taxon>
        <taxon>Dikarya</taxon>
        <taxon>Ascomycota</taxon>
        <taxon>Pezizomycotina</taxon>
        <taxon>Sordariomycetes</taxon>
        <taxon>Hypocreomycetidae</taxon>
        <taxon>Hypocreales</taxon>
        <taxon>Nectriaceae</taxon>
        <taxon>Cylindrodendrum</taxon>
    </lineage>
</organism>
<dbReference type="AlphaFoldDB" id="A0A9P5HJS3"/>
<comment type="caution">
    <text evidence="4">The sequence shown here is derived from an EMBL/GenBank/DDBJ whole genome shotgun (WGS) entry which is preliminary data.</text>
</comment>